<dbReference type="InterPro" id="IPR052190">
    <property type="entry name" value="Euk-Arch_PrmC-MTase"/>
</dbReference>
<evidence type="ECO:0000256" key="3">
    <source>
        <dbReference type="ARBA" id="ARBA00022691"/>
    </source>
</evidence>
<dbReference type="CDD" id="cd02440">
    <property type="entry name" value="AdoMet_MTases"/>
    <property type="match status" value="1"/>
</dbReference>
<dbReference type="PANTHER" id="PTHR45875:SF1">
    <property type="entry name" value="METHYLTRANSFERASE N6AMT1"/>
    <property type="match status" value="1"/>
</dbReference>
<organism evidence="5 6">
    <name type="scientific">Haloferula helveola</name>
    <dbReference type="NCBI Taxonomy" id="490095"/>
    <lineage>
        <taxon>Bacteria</taxon>
        <taxon>Pseudomonadati</taxon>
        <taxon>Verrucomicrobiota</taxon>
        <taxon>Verrucomicrobiia</taxon>
        <taxon>Verrucomicrobiales</taxon>
        <taxon>Verrucomicrobiaceae</taxon>
        <taxon>Haloferula</taxon>
    </lineage>
</organism>
<evidence type="ECO:0000313" key="5">
    <source>
        <dbReference type="EMBL" id="BCX47710.1"/>
    </source>
</evidence>
<dbReference type="GO" id="GO:0008168">
    <property type="term" value="F:methyltransferase activity"/>
    <property type="evidence" value="ECO:0007669"/>
    <property type="project" value="UniProtKB-KW"/>
</dbReference>
<dbReference type="RefSeq" id="WP_338690055.1">
    <property type="nucleotide sequence ID" value="NZ_AP024702.1"/>
</dbReference>
<evidence type="ECO:0000256" key="2">
    <source>
        <dbReference type="ARBA" id="ARBA00022679"/>
    </source>
</evidence>
<evidence type="ECO:0000256" key="1">
    <source>
        <dbReference type="ARBA" id="ARBA00022603"/>
    </source>
</evidence>
<dbReference type="PANTHER" id="PTHR45875">
    <property type="entry name" value="METHYLTRANSFERASE N6AMT1"/>
    <property type="match status" value="1"/>
</dbReference>
<keyword evidence="1 5" id="KW-0489">Methyltransferase</keyword>
<dbReference type="EMBL" id="AP024702">
    <property type="protein sequence ID" value="BCX47710.1"/>
    <property type="molecule type" value="Genomic_DNA"/>
</dbReference>
<proteinExistence type="predicted"/>
<dbReference type="SUPFAM" id="SSF53335">
    <property type="entry name" value="S-adenosyl-L-methionine-dependent methyltransferases"/>
    <property type="match status" value="1"/>
</dbReference>
<evidence type="ECO:0000259" key="4">
    <source>
        <dbReference type="Pfam" id="PF05175"/>
    </source>
</evidence>
<reference evidence="5 6" key="1">
    <citation type="submission" date="2021-06" db="EMBL/GenBank/DDBJ databases">
        <title>Complete genome of Haloferula helveola possessing various polysaccharide degrading enzymes.</title>
        <authorList>
            <person name="Takami H."/>
            <person name="Huang C."/>
            <person name="Hamasaki K."/>
        </authorList>
    </citation>
    <scope>NUCLEOTIDE SEQUENCE [LARGE SCALE GENOMIC DNA]</scope>
    <source>
        <strain evidence="5 6">CN-1</strain>
    </source>
</reference>
<sequence>MSDSTFRFTGLDDWSPEPFRTALARAGFSHGNSKAIGLGSLARVIREGHLIRETLPSSSRLANAVRLFLLGDTLPAEDVVGLLGNEAEDIHRIGLLEKSDQGVRSRFQVSPGSKGWIACDFAERQNDPSGDYVMGLGPSTHLLACLVPPCEQGRMLELGCGIAWLSQQFRASGADVVASDLNPRAIELARFNARLSSSEGIDFRQGDLFSAVRGEHFDRIAANLPYVQSPGGHLIHRESAAGEESICARALREVAEYLAPGGIAVALINWCHSDDDDWPEAPLRWSPSEGVRRWLFQTECASPADYARKWIRGDVRFDRAGEAREMRRWLDFYGEHRIRRISSGFIVLQQCSSGREWTETESRAAESIAPGAGEEVLRVLRNRTWLRDPHSDLLDQHYRTVPEMRAMAEMELERRWIRRTIRLTSACRLSYDGQIDENLLRLLELCAKGCTPADMVAEIRKKPEFSDIPDIGHKIGDLVRQLVHHGILIPSELAD</sequence>
<protein>
    <submittedName>
        <fullName evidence="5">Methyltransferase</fullName>
    </submittedName>
</protein>
<dbReference type="Gene3D" id="3.40.50.150">
    <property type="entry name" value="Vaccinia Virus protein VP39"/>
    <property type="match status" value="1"/>
</dbReference>
<dbReference type="GO" id="GO:0032259">
    <property type="term" value="P:methylation"/>
    <property type="evidence" value="ECO:0007669"/>
    <property type="project" value="UniProtKB-KW"/>
</dbReference>
<dbReference type="InterPro" id="IPR007848">
    <property type="entry name" value="Small_mtfrase_dom"/>
</dbReference>
<accession>A0ABM7RCD6</accession>
<keyword evidence="2" id="KW-0808">Transferase</keyword>
<keyword evidence="6" id="KW-1185">Reference proteome</keyword>
<keyword evidence="3" id="KW-0949">S-adenosyl-L-methionine</keyword>
<feature type="domain" description="Methyltransferase small" evidence="4">
    <location>
        <begin position="139"/>
        <end position="229"/>
    </location>
</feature>
<dbReference type="InterPro" id="IPR029063">
    <property type="entry name" value="SAM-dependent_MTases_sf"/>
</dbReference>
<gene>
    <name evidence="5" type="ORF">HAHE_16180</name>
</gene>
<dbReference type="Pfam" id="PF05175">
    <property type="entry name" value="MTS"/>
    <property type="match status" value="1"/>
</dbReference>
<name>A0ABM7RCD6_9BACT</name>
<evidence type="ECO:0000313" key="6">
    <source>
        <dbReference type="Proteomes" id="UP001374893"/>
    </source>
</evidence>
<dbReference type="Proteomes" id="UP001374893">
    <property type="component" value="Chromosome"/>
</dbReference>